<proteinExistence type="predicted"/>
<sequence>MEAAESHRTQGVVNKRTLSTRRYSLKSCMSSFCIHHLTLATMKTFAIIVTVLAGVGLAGRFPACRRPSSECIIACPQNPCPAGHICCETTCGGRICLICRNPYALCESSRENGELIMPDTSRRSLTETCCRR</sequence>
<dbReference type="EMBL" id="JELW01000004">
    <property type="protein sequence ID" value="EXV02691.1"/>
    <property type="molecule type" value="Genomic_DNA"/>
</dbReference>
<keyword evidence="1" id="KW-0472">Membrane</keyword>
<name>A0A0A1UZA1_9HYPO</name>
<keyword evidence="1" id="KW-0812">Transmembrane</keyword>
<evidence type="ECO:0000313" key="2">
    <source>
        <dbReference type="EMBL" id="EXV02691.1"/>
    </source>
</evidence>
<reference evidence="2 3" key="1">
    <citation type="submission" date="2014-02" db="EMBL/GenBank/DDBJ databases">
        <title>The genome sequence of the entomopathogenic fungus Metarhizium robertsii ARSEF 2575.</title>
        <authorList>
            <person name="Giuliano Garisto Donzelli B."/>
            <person name="Roe B.A."/>
            <person name="Macmil S.L."/>
            <person name="Krasnoff S.B."/>
            <person name="Gibson D.M."/>
        </authorList>
    </citation>
    <scope>NUCLEOTIDE SEQUENCE [LARGE SCALE GENOMIC DNA]</scope>
    <source>
        <strain evidence="2 3">ARSEF 2575</strain>
    </source>
</reference>
<evidence type="ECO:0000313" key="3">
    <source>
        <dbReference type="Proteomes" id="UP000030151"/>
    </source>
</evidence>
<keyword evidence="1" id="KW-1133">Transmembrane helix</keyword>
<evidence type="ECO:0000256" key="1">
    <source>
        <dbReference type="SAM" id="Phobius"/>
    </source>
</evidence>
<feature type="transmembrane region" description="Helical" evidence="1">
    <location>
        <begin position="34"/>
        <end position="58"/>
    </location>
</feature>
<comment type="caution">
    <text evidence="2">The sequence shown here is derived from an EMBL/GenBank/DDBJ whole genome shotgun (WGS) entry which is preliminary data.</text>
</comment>
<dbReference type="HOGENOM" id="CLU_1917549_0_0_1"/>
<accession>A0A0A1UZA1</accession>
<dbReference type="AlphaFoldDB" id="A0A0A1UZA1"/>
<gene>
    <name evidence="2" type="ORF">X797_003813</name>
</gene>
<organism evidence="2 3">
    <name type="scientific">Metarhizium robertsii</name>
    <dbReference type="NCBI Taxonomy" id="568076"/>
    <lineage>
        <taxon>Eukaryota</taxon>
        <taxon>Fungi</taxon>
        <taxon>Dikarya</taxon>
        <taxon>Ascomycota</taxon>
        <taxon>Pezizomycotina</taxon>
        <taxon>Sordariomycetes</taxon>
        <taxon>Hypocreomycetidae</taxon>
        <taxon>Hypocreales</taxon>
        <taxon>Clavicipitaceae</taxon>
        <taxon>Metarhizium</taxon>
    </lineage>
</organism>
<protein>
    <submittedName>
        <fullName evidence="2">Uncharacterized protein</fullName>
    </submittedName>
</protein>
<dbReference type="Proteomes" id="UP000030151">
    <property type="component" value="Unassembled WGS sequence"/>
</dbReference>